<sequence length="202" mass="22637">MFTHQKTTTQKKQEKKPPAKKKNKARTRGPYRKYTPQQIEKLFGLVIEKGKTAKGVVPTARGTSKIILGAITSAGVVDVSLRKPQAVSATKKERINGKEVRISGRVGTRTEHFLAYITNVMDALDAWNMKGYYIVMDNAPIHTPKFWAKVNTGVRIIALTTDDRLNDRISEAVSKVTQANCQGYIRHAMSFFSRCKEGEINL</sequence>
<evidence type="ECO:0000256" key="1">
    <source>
        <dbReference type="SAM" id="MobiDB-lite"/>
    </source>
</evidence>
<evidence type="ECO:0000313" key="2">
    <source>
        <dbReference type="EMBL" id="PIA13375.1"/>
    </source>
</evidence>
<dbReference type="OrthoDB" id="2428500at2759"/>
<accession>A0A2G5B303</accession>
<feature type="compositionally biased region" description="Low complexity" evidence="1">
    <location>
        <begin position="1"/>
        <end position="10"/>
    </location>
</feature>
<name>A0A2G5B303_COERN</name>
<proteinExistence type="predicted"/>
<reference evidence="2 3" key="1">
    <citation type="journal article" date="2015" name="Genome Biol. Evol.">
        <title>Phylogenomic analyses indicate that early fungi evolved digesting cell walls of algal ancestors of land plants.</title>
        <authorList>
            <person name="Chang Y."/>
            <person name="Wang S."/>
            <person name="Sekimoto S."/>
            <person name="Aerts A.L."/>
            <person name="Choi C."/>
            <person name="Clum A."/>
            <person name="LaButti K.M."/>
            <person name="Lindquist E.A."/>
            <person name="Yee Ngan C."/>
            <person name="Ohm R.A."/>
            <person name="Salamov A.A."/>
            <person name="Grigoriev I.V."/>
            <person name="Spatafora J.W."/>
            <person name="Berbee M.L."/>
        </authorList>
    </citation>
    <scope>NUCLEOTIDE SEQUENCE [LARGE SCALE GENOMIC DNA]</scope>
    <source>
        <strain evidence="2 3">NRRL 1564</strain>
    </source>
</reference>
<evidence type="ECO:0008006" key="4">
    <source>
        <dbReference type="Google" id="ProtNLM"/>
    </source>
</evidence>
<feature type="compositionally biased region" description="Basic residues" evidence="1">
    <location>
        <begin position="18"/>
        <end position="31"/>
    </location>
</feature>
<dbReference type="EMBL" id="KZ303539">
    <property type="protein sequence ID" value="PIA13375.1"/>
    <property type="molecule type" value="Genomic_DNA"/>
</dbReference>
<protein>
    <recommendedName>
        <fullName evidence="4">Tc1-like transposase DDE domain-containing protein</fullName>
    </recommendedName>
</protein>
<dbReference type="Gene3D" id="3.30.420.10">
    <property type="entry name" value="Ribonuclease H-like superfamily/Ribonuclease H"/>
    <property type="match status" value="1"/>
</dbReference>
<dbReference type="Proteomes" id="UP000242474">
    <property type="component" value="Unassembled WGS sequence"/>
</dbReference>
<dbReference type="AlphaFoldDB" id="A0A2G5B303"/>
<dbReference type="GO" id="GO:0003676">
    <property type="term" value="F:nucleic acid binding"/>
    <property type="evidence" value="ECO:0007669"/>
    <property type="project" value="InterPro"/>
</dbReference>
<keyword evidence="3" id="KW-1185">Reference proteome</keyword>
<dbReference type="InterPro" id="IPR036397">
    <property type="entry name" value="RNaseH_sf"/>
</dbReference>
<evidence type="ECO:0000313" key="3">
    <source>
        <dbReference type="Proteomes" id="UP000242474"/>
    </source>
</evidence>
<organism evidence="2 3">
    <name type="scientific">Coemansia reversa (strain ATCC 12441 / NRRL 1564)</name>
    <dbReference type="NCBI Taxonomy" id="763665"/>
    <lineage>
        <taxon>Eukaryota</taxon>
        <taxon>Fungi</taxon>
        <taxon>Fungi incertae sedis</taxon>
        <taxon>Zoopagomycota</taxon>
        <taxon>Kickxellomycotina</taxon>
        <taxon>Kickxellomycetes</taxon>
        <taxon>Kickxellales</taxon>
        <taxon>Kickxellaceae</taxon>
        <taxon>Coemansia</taxon>
    </lineage>
</organism>
<gene>
    <name evidence="2" type="ORF">COEREDRAFT_49356</name>
</gene>
<feature type="region of interest" description="Disordered" evidence="1">
    <location>
        <begin position="1"/>
        <end position="33"/>
    </location>
</feature>